<name>A0ABW0IG87_9BACT</name>
<dbReference type="InterPro" id="IPR006860">
    <property type="entry name" value="FecR"/>
</dbReference>
<keyword evidence="1" id="KW-1133">Transmembrane helix</keyword>
<dbReference type="InterPro" id="IPR032508">
    <property type="entry name" value="FecR_C"/>
</dbReference>
<dbReference type="Pfam" id="PF16344">
    <property type="entry name" value="FecR_C"/>
    <property type="match status" value="1"/>
</dbReference>
<accession>A0ABW0IG87</accession>
<feature type="domain" description="FecR protein" evidence="2">
    <location>
        <begin position="122"/>
        <end position="217"/>
    </location>
</feature>
<comment type="caution">
    <text evidence="4">The sequence shown here is derived from an EMBL/GenBank/DDBJ whole genome shotgun (WGS) entry which is preliminary data.</text>
</comment>
<keyword evidence="5" id="KW-1185">Reference proteome</keyword>
<dbReference type="Gene3D" id="2.60.120.1440">
    <property type="match status" value="1"/>
</dbReference>
<keyword evidence="1" id="KW-0472">Membrane</keyword>
<dbReference type="InterPro" id="IPR012373">
    <property type="entry name" value="Ferrdict_sens_TM"/>
</dbReference>
<dbReference type="EMBL" id="JBHSMA010000009">
    <property type="protein sequence ID" value="MFC5411919.1"/>
    <property type="molecule type" value="Genomic_DNA"/>
</dbReference>
<reference evidence="5" key="1">
    <citation type="journal article" date="2019" name="Int. J. Syst. Evol. Microbiol.">
        <title>The Global Catalogue of Microorganisms (GCM) 10K type strain sequencing project: providing services to taxonomists for standard genome sequencing and annotation.</title>
        <authorList>
            <consortium name="The Broad Institute Genomics Platform"/>
            <consortium name="The Broad Institute Genome Sequencing Center for Infectious Disease"/>
            <person name="Wu L."/>
            <person name="Ma J."/>
        </authorList>
    </citation>
    <scope>NUCLEOTIDE SEQUENCE [LARGE SCALE GENOMIC DNA]</scope>
    <source>
        <strain evidence="5">CCUG 55250</strain>
    </source>
</reference>
<dbReference type="PANTHER" id="PTHR30273:SF2">
    <property type="entry name" value="PROTEIN FECR"/>
    <property type="match status" value="1"/>
</dbReference>
<dbReference type="Pfam" id="PF04773">
    <property type="entry name" value="FecR"/>
    <property type="match status" value="1"/>
</dbReference>
<dbReference type="Proteomes" id="UP001596106">
    <property type="component" value="Unassembled WGS sequence"/>
</dbReference>
<feature type="domain" description="Protein FecR C-terminal" evidence="3">
    <location>
        <begin position="264"/>
        <end position="331"/>
    </location>
</feature>
<sequence length="337" mass="38925">MNTTINKQLLFDHFANQTSPLQKRQIEEWLEDEHHQELFYQWLVEWEHQAALYQPEVEGPLQRFVEHMATNTVPVSEPVVGDPSVLGLVRSWFSVRWVVAASVLFLLTFSAWLGRDWLLCQTYRTGFGETRTLQLTDGSRVVLNANSELDVPRFGFGQDTREVWLRGEAFFAVSHKVDNQKFVVNADKKFRVTVHGTEFTVYARPQGAKVALEEGKVAVNYTVGKETKEVTLKPGDLVTLDPQNRTKLKRKVETRKYSAWKEHRFVFDDMTLREFGDMLAETYGLTVEIPSDELARRTLVGSCHATSVDDLLETIGDLFHLTIERQQNRIILYRNFN</sequence>
<evidence type="ECO:0000256" key="1">
    <source>
        <dbReference type="SAM" id="Phobius"/>
    </source>
</evidence>
<organism evidence="4 5">
    <name type="scientific">Larkinella bovis</name>
    <dbReference type="NCBI Taxonomy" id="683041"/>
    <lineage>
        <taxon>Bacteria</taxon>
        <taxon>Pseudomonadati</taxon>
        <taxon>Bacteroidota</taxon>
        <taxon>Cytophagia</taxon>
        <taxon>Cytophagales</taxon>
        <taxon>Spirosomataceae</taxon>
        <taxon>Larkinella</taxon>
    </lineage>
</organism>
<evidence type="ECO:0000313" key="5">
    <source>
        <dbReference type="Proteomes" id="UP001596106"/>
    </source>
</evidence>
<proteinExistence type="predicted"/>
<evidence type="ECO:0000259" key="3">
    <source>
        <dbReference type="Pfam" id="PF16344"/>
    </source>
</evidence>
<dbReference type="RefSeq" id="WP_379848913.1">
    <property type="nucleotide sequence ID" value="NZ_JBHSMA010000009.1"/>
</dbReference>
<feature type="transmembrane region" description="Helical" evidence="1">
    <location>
        <begin position="94"/>
        <end position="114"/>
    </location>
</feature>
<dbReference type="PIRSF" id="PIRSF018266">
    <property type="entry name" value="FecR"/>
    <property type="match status" value="1"/>
</dbReference>
<protein>
    <submittedName>
        <fullName evidence="4">FecR family protein</fullName>
    </submittedName>
</protein>
<gene>
    <name evidence="4" type="ORF">ACFPMF_21525</name>
</gene>
<dbReference type="PANTHER" id="PTHR30273">
    <property type="entry name" value="PERIPLASMIC SIGNAL SENSOR AND SIGMA FACTOR ACTIVATOR FECR-RELATED"/>
    <property type="match status" value="1"/>
</dbReference>
<keyword evidence="1" id="KW-0812">Transmembrane</keyword>
<evidence type="ECO:0000259" key="2">
    <source>
        <dbReference type="Pfam" id="PF04773"/>
    </source>
</evidence>
<evidence type="ECO:0000313" key="4">
    <source>
        <dbReference type="EMBL" id="MFC5411919.1"/>
    </source>
</evidence>
<dbReference type="Gene3D" id="3.55.50.30">
    <property type="match status" value="1"/>
</dbReference>